<protein>
    <recommendedName>
        <fullName evidence="4">2TM domain-containing protein</fullName>
    </recommendedName>
</protein>
<keyword evidence="1" id="KW-1133">Transmembrane helix</keyword>
<evidence type="ECO:0000256" key="1">
    <source>
        <dbReference type="SAM" id="Phobius"/>
    </source>
</evidence>
<evidence type="ECO:0000313" key="3">
    <source>
        <dbReference type="Proteomes" id="UP000599179"/>
    </source>
</evidence>
<keyword evidence="1" id="KW-0472">Membrane</keyword>
<sequence>MKKSDEKFMKNWKKTKESGFKKYALTHGLGFGIIMTVFNLIWLNYNQEQSIEIDQFIITGIVMIFVGGFTYAGITWLMNEYIYKKKVEKK</sequence>
<organism evidence="2 3">
    <name type="scientific">Psychroflexus planctonicus</name>
    <dbReference type="NCBI Taxonomy" id="1526575"/>
    <lineage>
        <taxon>Bacteria</taxon>
        <taxon>Pseudomonadati</taxon>
        <taxon>Bacteroidota</taxon>
        <taxon>Flavobacteriia</taxon>
        <taxon>Flavobacteriales</taxon>
        <taxon>Flavobacteriaceae</taxon>
        <taxon>Psychroflexus</taxon>
    </lineage>
</organism>
<evidence type="ECO:0008006" key="4">
    <source>
        <dbReference type="Google" id="ProtNLM"/>
    </source>
</evidence>
<feature type="transmembrane region" description="Helical" evidence="1">
    <location>
        <begin position="55"/>
        <end position="77"/>
    </location>
</feature>
<keyword evidence="1" id="KW-0812">Transmembrane</keyword>
<dbReference type="Proteomes" id="UP000599179">
    <property type="component" value="Unassembled WGS sequence"/>
</dbReference>
<comment type="caution">
    <text evidence="2">The sequence shown here is derived from an EMBL/GenBank/DDBJ whole genome shotgun (WGS) entry which is preliminary data.</text>
</comment>
<name>A0ABQ1SJP2_9FLAO</name>
<gene>
    <name evidence="2" type="ORF">GCM10010832_17500</name>
</gene>
<accession>A0ABQ1SJP2</accession>
<dbReference type="RefSeq" id="WP_188458731.1">
    <property type="nucleotide sequence ID" value="NZ_BMGM01000007.1"/>
</dbReference>
<evidence type="ECO:0000313" key="2">
    <source>
        <dbReference type="EMBL" id="GGE37742.1"/>
    </source>
</evidence>
<proteinExistence type="predicted"/>
<reference evidence="3" key="1">
    <citation type="journal article" date="2019" name="Int. J. Syst. Evol. Microbiol.">
        <title>The Global Catalogue of Microorganisms (GCM) 10K type strain sequencing project: providing services to taxonomists for standard genome sequencing and annotation.</title>
        <authorList>
            <consortium name="The Broad Institute Genomics Platform"/>
            <consortium name="The Broad Institute Genome Sequencing Center for Infectious Disease"/>
            <person name="Wu L."/>
            <person name="Ma J."/>
        </authorList>
    </citation>
    <scope>NUCLEOTIDE SEQUENCE [LARGE SCALE GENOMIC DNA]</scope>
    <source>
        <strain evidence="3">CGMCC 1.12931</strain>
    </source>
</reference>
<dbReference type="EMBL" id="BMGM01000007">
    <property type="protein sequence ID" value="GGE37742.1"/>
    <property type="molecule type" value="Genomic_DNA"/>
</dbReference>
<feature type="transmembrane region" description="Helical" evidence="1">
    <location>
        <begin position="23"/>
        <end position="43"/>
    </location>
</feature>
<keyword evidence="3" id="KW-1185">Reference proteome</keyword>